<dbReference type="CDD" id="cd01949">
    <property type="entry name" value="GGDEF"/>
    <property type="match status" value="1"/>
</dbReference>
<dbReference type="PROSITE" id="PS50112">
    <property type="entry name" value="PAS"/>
    <property type="match status" value="1"/>
</dbReference>
<dbReference type="Gene3D" id="3.20.20.450">
    <property type="entry name" value="EAL domain"/>
    <property type="match status" value="1"/>
</dbReference>
<feature type="domain" description="PAS" evidence="3">
    <location>
        <begin position="493"/>
        <end position="539"/>
    </location>
</feature>
<gene>
    <name evidence="8" type="ORF">SAMN05660652_03700</name>
</gene>
<evidence type="ECO:0000313" key="8">
    <source>
        <dbReference type="EMBL" id="SDI58702.1"/>
    </source>
</evidence>
<dbReference type="GO" id="GO:0007165">
    <property type="term" value="P:signal transduction"/>
    <property type="evidence" value="ECO:0007669"/>
    <property type="project" value="InterPro"/>
</dbReference>
<dbReference type="GO" id="GO:0016020">
    <property type="term" value="C:membrane"/>
    <property type="evidence" value="ECO:0007669"/>
    <property type="project" value="InterPro"/>
</dbReference>
<evidence type="ECO:0000256" key="2">
    <source>
        <dbReference type="SAM" id="Phobius"/>
    </source>
</evidence>
<dbReference type="AlphaFoldDB" id="A0A1G8LSM7"/>
<feature type="domain" description="HAMP" evidence="6">
    <location>
        <begin position="316"/>
        <end position="369"/>
    </location>
</feature>
<dbReference type="SMART" id="SM00091">
    <property type="entry name" value="PAS"/>
    <property type="match status" value="2"/>
</dbReference>
<accession>A0A1G8LSM7</accession>
<comment type="catalytic activity">
    <reaction evidence="1">
        <text>3',3'-c-di-GMP + H2O = 5'-phosphoguanylyl(3'-&gt;5')guanosine + H(+)</text>
        <dbReference type="Rhea" id="RHEA:24902"/>
        <dbReference type="ChEBI" id="CHEBI:15377"/>
        <dbReference type="ChEBI" id="CHEBI:15378"/>
        <dbReference type="ChEBI" id="CHEBI:58754"/>
        <dbReference type="ChEBI" id="CHEBI:58805"/>
        <dbReference type="EC" id="3.1.4.52"/>
    </reaction>
    <physiologicalReaction direction="left-to-right" evidence="1">
        <dbReference type="Rhea" id="RHEA:24903"/>
    </physiologicalReaction>
</comment>
<evidence type="ECO:0000259" key="4">
    <source>
        <dbReference type="PROSITE" id="PS50113"/>
    </source>
</evidence>
<keyword evidence="2" id="KW-0472">Membrane</keyword>
<dbReference type="SUPFAM" id="SSF55073">
    <property type="entry name" value="Nucleotide cyclase"/>
    <property type="match status" value="1"/>
</dbReference>
<protein>
    <submittedName>
        <fullName evidence="8">PAS domain S-box-containing protein/diguanylate cyclase (GGDEF) domain-containing protein</fullName>
    </submittedName>
</protein>
<evidence type="ECO:0000259" key="7">
    <source>
        <dbReference type="PROSITE" id="PS50887"/>
    </source>
</evidence>
<dbReference type="Gene3D" id="3.30.450.20">
    <property type="entry name" value="PAS domain"/>
    <property type="match status" value="1"/>
</dbReference>
<dbReference type="InterPro" id="IPR003660">
    <property type="entry name" value="HAMP_dom"/>
</dbReference>
<organism evidence="8 9">
    <name type="scientific">Propionivibrio dicarboxylicus</name>
    <dbReference type="NCBI Taxonomy" id="83767"/>
    <lineage>
        <taxon>Bacteria</taxon>
        <taxon>Pseudomonadati</taxon>
        <taxon>Pseudomonadota</taxon>
        <taxon>Betaproteobacteria</taxon>
        <taxon>Rhodocyclales</taxon>
        <taxon>Rhodocyclaceae</taxon>
        <taxon>Propionivibrio</taxon>
    </lineage>
</organism>
<dbReference type="OrthoDB" id="9813903at2"/>
<dbReference type="FunFam" id="3.30.70.270:FF:000001">
    <property type="entry name" value="Diguanylate cyclase domain protein"/>
    <property type="match status" value="1"/>
</dbReference>
<dbReference type="Pfam" id="PF00672">
    <property type="entry name" value="HAMP"/>
    <property type="match status" value="1"/>
</dbReference>
<dbReference type="RefSeq" id="WP_091939921.1">
    <property type="nucleotide sequence ID" value="NZ_FNCY01000022.1"/>
</dbReference>
<dbReference type="CDD" id="cd00130">
    <property type="entry name" value="PAS"/>
    <property type="match status" value="1"/>
</dbReference>
<feature type="domain" description="EAL" evidence="5">
    <location>
        <begin position="793"/>
        <end position="1047"/>
    </location>
</feature>
<dbReference type="CDD" id="cd01948">
    <property type="entry name" value="EAL"/>
    <property type="match status" value="1"/>
</dbReference>
<dbReference type="PANTHER" id="PTHR44757:SF2">
    <property type="entry name" value="BIOFILM ARCHITECTURE MAINTENANCE PROTEIN MBAA"/>
    <property type="match status" value="1"/>
</dbReference>
<dbReference type="SMART" id="SM00052">
    <property type="entry name" value="EAL"/>
    <property type="match status" value="1"/>
</dbReference>
<dbReference type="SUPFAM" id="SSF141868">
    <property type="entry name" value="EAL domain-like"/>
    <property type="match status" value="1"/>
</dbReference>
<keyword evidence="9" id="KW-1185">Reference proteome</keyword>
<dbReference type="InterPro" id="IPR001610">
    <property type="entry name" value="PAC"/>
</dbReference>
<dbReference type="SMART" id="SM00304">
    <property type="entry name" value="HAMP"/>
    <property type="match status" value="1"/>
</dbReference>
<dbReference type="Pfam" id="PF00563">
    <property type="entry name" value="EAL"/>
    <property type="match status" value="1"/>
</dbReference>
<dbReference type="NCBIfam" id="TIGR00254">
    <property type="entry name" value="GGDEF"/>
    <property type="match status" value="1"/>
</dbReference>
<dbReference type="Pfam" id="PF00990">
    <property type="entry name" value="GGDEF"/>
    <property type="match status" value="1"/>
</dbReference>
<keyword evidence="2" id="KW-0812">Transmembrane</keyword>
<dbReference type="InterPro" id="IPR001633">
    <property type="entry name" value="EAL_dom"/>
</dbReference>
<dbReference type="SUPFAM" id="SSF158472">
    <property type="entry name" value="HAMP domain-like"/>
    <property type="match status" value="1"/>
</dbReference>
<dbReference type="STRING" id="83767.SAMN05660652_03700"/>
<feature type="transmembrane region" description="Helical" evidence="2">
    <location>
        <begin position="18"/>
        <end position="37"/>
    </location>
</feature>
<dbReference type="FunFam" id="3.20.20.450:FF:000001">
    <property type="entry name" value="Cyclic di-GMP phosphodiesterase yahA"/>
    <property type="match status" value="1"/>
</dbReference>
<dbReference type="InterPro" id="IPR000014">
    <property type="entry name" value="PAS"/>
</dbReference>
<feature type="transmembrane region" description="Helical" evidence="2">
    <location>
        <begin position="293"/>
        <end position="315"/>
    </location>
</feature>
<dbReference type="InterPro" id="IPR035919">
    <property type="entry name" value="EAL_sf"/>
</dbReference>
<dbReference type="SUPFAM" id="SSF55785">
    <property type="entry name" value="PYP-like sensor domain (PAS domain)"/>
    <property type="match status" value="1"/>
</dbReference>
<dbReference type="InterPro" id="IPR052155">
    <property type="entry name" value="Biofilm_reg_signaling"/>
</dbReference>
<proteinExistence type="predicted"/>
<dbReference type="PROSITE" id="PS50885">
    <property type="entry name" value="HAMP"/>
    <property type="match status" value="1"/>
</dbReference>
<dbReference type="SMART" id="SM00267">
    <property type="entry name" value="GGDEF"/>
    <property type="match status" value="1"/>
</dbReference>
<dbReference type="Gene3D" id="6.10.340.10">
    <property type="match status" value="1"/>
</dbReference>
<dbReference type="PROSITE" id="PS50883">
    <property type="entry name" value="EAL"/>
    <property type="match status" value="1"/>
</dbReference>
<dbReference type="InterPro" id="IPR029787">
    <property type="entry name" value="Nucleotide_cyclase"/>
</dbReference>
<feature type="domain" description="GGDEF" evidence="7">
    <location>
        <begin position="650"/>
        <end position="784"/>
    </location>
</feature>
<dbReference type="CDD" id="cd06225">
    <property type="entry name" value="HAMP"/>
    <property type="match status" value="1"/>
</dbReference>
<keyword evidence="2" id="KW-1133">Transmembrane helix</keyword>
<dbReference type="EMBL" id="FNCY01000022">
    <property type="protein sequence ID" value="SDI58702.1"/>
    <property type="molecule type" value="Genomic_DNA"/>
</dbReference>
<dbReference type="Proteomes" id="UP000198607">
    <property type="component" value="Unassembled WGS sequence"/>
</dbReference>
<evidence type="ECO:0000259" key="6">
    <source>
        <dbReference type="PROSITE" id="PS50885"/>
    </source>
</evidence>
<evidence type="ECO:0000259" key="3">
    <source>
        <dbReference type="PROSITE" id="PS50112"/>
    </source>
</evidence>
<sequence>MQFLRRLIGTLSVSRKLVLIYVLDLSAVLFVSAILINEKYIAINFARKELAGSAYVGVLRDALMPVVMADAPGGTAAVLPAIRAAETRFGESFGSNDLAERLARRVETVLTGARNGKAALASMTSALQGLVTRIGNQSNLILDPDLDSYYTMSLLIIRFPELFDVILRVHDKAEAVALAPSASLRQQRQVEYLIVEGQLDALVRGIVSDYEEAIAAGGPMLAEVLNPSRAALLGAIETLRQSTRQLALASASSSSLASAREIALRTLFSAWTDVGNTLDALLKARIDSLFSRMWWHLGTAGALLALILSVVYFVARTIVVPIRRLSEVADDVSGSGDYRLRAHWTSEDELGRLVKSFNLMLEKLDRSRLVEQELAASARAAEAQRELLEAIPIPLMVTAIPHHEILHTNQWALGWLQDSERDPWLKSLDSSRRVRFFQQLSDRGVVNEFEVLWNDGKKAHWALLSARRLRYQDHDAVLTAFTPIGQIKQMEARLELWAKVFEASSESIMVTNAERRIVTVNRAFCRTTAYDSTEVLGETPECLRSDHHSDAFFDQLWSTAMIRGSWQGEVWLRRKTGESFPVWAVINAVRDKDGEITHFVVAALDITERKEHEKRISHLAHHDALTDLPNRALCLDHLKKAMQQAERSGKHVGVLFIDLDRFKNINDSLGHHIGDGLLRSVAQRLLDSVRSGDTVSRIGGDEFVVVFHAIAGRDEIEHIVNKRMIPAVRCPHDVDGAELVVSCSVGVAVYPEDGGDVETLMRNADAAMYQAKFVGRNNAQFFTAEMNRHARERVEIEQDLRDVVDRGELQLVYQPRIDARTSRMVGVEALLRWNHPVLGCIPPSRFIPIAEESGHIIPIGYWVFAEACRQQVRWREEGVGDLCVSVNLSACQFRDQQLIESLRAALAEQGADPSFIELELTETLLMEDMENTIRILHGIKALGVSLAVDDFGTGYSSLNYLYRFPIDKLKIDRSFVGDMLDDPKDLAITQAIIGLGHTLGLRVVAEGVEEVEQGVALAASGCDELQGYYFSAPVPPAEVLSNEMKTLPRRVK</sequence>
<evidence type="ECO:0000259" key="5">
    <source>
        <dbReference type="PROSITE" id="PS50883"/>
    </source>
</evidence>
<dbReference type="InterPro" id="IPR000700">
    <property type="entry name" value="PAS-assoc_C"/>
</dbReference>
<reference evidence="8 9" key="1">
    <citation type="submission" date="2016-10" db="EMBL/GenBank/DDBJ databases">
        <authorList>
            <person name="de Groot N.N."/>
        </authorList>
    </citation>
    <scope>NUCLEOTIDE SEQUENCE [LARGE SCALE GENOMIC DNA]</scope>
    <source>
        <strain evidence="8 9">DSM 5885</strain>
    </source>
</reference>
<dbReference type="GO" id="GO:0071732">
    <property type="term" value="P:cellular response to nitric oxide"/>
    <property type="evidence" value="ECO:0007669"/>
    <property type="project" value="UniProtKB-ARBA"/>
</dbReference>
<dbReference type="PROSITE" id="PS50113">
    <property type="entry name" value="PAC"/>
    <property type="match status" value="1"/>
</dbReference>
<name>A0A1G8LSM7_9RHOO</name>
<dbReference type="SMART" id="SM00086">
    <property type="entry name" value="PAC"/>
    <property type="match status" value="1"/>
</dbReference>
<dbReference type="NCBIfam" id="TIGR00229">
    <property type="entry name" value="sensory_box"/>
    <property type="match status" value="1"/>
</dbReference>
<dbReference type="PROSITE" id="PS50887">
    <property type="entry name" value="GGDEF"/>
    <property type="match status" value="1"/>
</dbReference>
<evidence type="ECO:0000256" key="1">
    <source>
        <dbReference type="ARBA" id="ARBA00051114"/>
    </source>
</evidence>
<dbReference type="Pfam" id="PF13426">
    <property type="entry name" value="PAS_9"/>
    <property type="match status" value="1"/>
</dbReference>
<dbReference type="Gene3D" id="3.30.70.270">
    <property type="match status" value="1"/>
</dbReference>
<dbReference type="PANTHER" id="PTHR44757">
    <property type="entry name" value="DIGUANYLATE CYCLASE DGCP"/>
    <property type="match status" value="1"/>
</dbReference>
<dbReference type="InterPro" id="IPR035965">
    <property type="entry name" value="PAS-like_dom_sf"/>
</dbReference>
<evidence type="ECO:0000313" key="9">
    <source>
        <dbReference type="Proteomes" id="UP000198607"/>
    </source>
</evidence>
<dbReference type="InterPro" id="IPR000160">
    <property type="entry name" value="GGDEF_dom"/>
</dbReference>
<feature type="domain" description="PAC" evidence="4">
    <location>
        <begin position="566"/>
        <end position="618"/>
    </location>
</feature>
<dbReference type="InterPro" id="IPR043128">
    <property type="entry name" value="Rev_trsase/Diguanyl_cyclase"/>
</dbReference>
<dbReference type="GO" id="GO:0071111">
    <property type="term" value="F:cyclic-guanylate-specific phosphodiesterase activity"/>
    <property type="evidence" value="ECO:0007669"/>
    <property type="project" value="UniProtKB-EC"/>
</dbReference>